<sequence length="71" mass="8027">MAADEIDYNIVFPDAGTSERHWQGTKEPVVILLGWAGCKDKHLSKYSSIYNDKAVFSHAAPTFRCCSEEYK</sequence>
<dbReference type="InterPro" id="IPR008547">
    <property type="entry name" value="DUF829_TMEM53"/>
</dbReference>
<comment type="caution">
    <text evidence="1">The sequence shown here is derived from an EMBL/GenBank/DDBJ whole genome shotgun (WGS) entry which is preliminary data.</text>
</comment>
<evidence type="ECO:0000313" key="2">
    <source>
        <dbReference type="Proteomes" id="UP001469553"/>
    </source>
</evidence>
<accession>A0ABV0Y7W3</accession>
<protein>
    <submittedName>
        <fullName evidence="1">Transmembrane protein 53</fullName>
    </submittedName>
</protein>
<keyword evidence="1" id="KW-0812">Transmembrane</keyword>
<dbReference type="Pfam" id="PF05705">
    <property type="entry name" value="DUF829"/>
    <property type="match status" value="1"/>
</dbReference>
<dbReference type="EMBL" id="JAHRIP010024988">
    <property type="protein sequence ID" value="MEQ2289822.1"/>
    <property type="molecule type" value="Genomic_DNA"/>
</dbReference>
<dbReference type="Proteomes" id="UP001469553">
    <property type="component" value="Unassembled WGS sequence"/>
</dbReference>
<evidence type="ECO:0000313" key="1">
    <source>
        <dbReference type="EMBL" id="MEQ2289822.1"/>
    </source>
</evidence>
<name>A0ABV0Y7W3_9TELE</name>
<keyword evidence="2" id="KW-1185">Reference proteome</keyword>
<keyword evidence="1" id="KW-0472">Membrane</keyword>
<proteinExistence type="predicted"/>
<gene>
    <name evidence="1" type="primary">TMEM53_2</name>
    <name evidence="1" type="ORF">AMECASPLE_037179</name>
</gene>
<reference evidence="1 2" key="1">
    <citation type="submission" date="2021-06" db="EMBL/GenBank/DDBJ databases">
        <authorList>
            <person name="Palmer J.M."/>
        </authorList>
    </citation>
    <scope>NUCLEOTIDE SEQUENCE [LARGE SCALE GENOMIC DNA]</scope>
    <source>
        <strain evidence="1 2">AS_MEX2019</strain>
        <tissue evidence="1">Muscle</tissue>
    </source>
</reference>
<organism evidence="1 2">
    <name type="scientific">Ameca splendens</name>
    <dbReference type="NCBI Taxonomy" id="208324"/>
    <lineage>
        <taxon>Eukaryota</taxon>
        <taxon>Metazoa</taxon>
        <taxon>Chordata</taxon>
        <taxon>Craniata</taxon>
        <taxon>Vertebrata</taxon>
        <taxon>Euteleostomi</taxon>
        <taxon>Actinopterygii</taxon>
        <taxon>Neopterygii</taxon>
        <taxon>Teleostei</taxon>
        <taxon>Neoteleostei</taxon>
        <taxon>Acanthomorphata</taxon>
        <taxon>Ovalentaria</taxon>
        <taxon>Atherinomorphae</taxon>
        <taxon>Cyprinodontiformes</taxon>
        <taxon>Goodeidae</taxon>
        <taxon>Ameca</taxon>
    </lineage>
</organism>